<feature type="compositionally biased region" description="Gly residues" evidence="2">
    <location>
        <begin position="316"/>
        <end position="328"/>
    </location>
</feature>
<dbReference type="Pfam" id="PF00443">
    <property type="entry name" value="UCH"/>
    <property type="match status" value="1"/>
</dbReference>
<name>A0A8D8SF64_9HEMI</name>
<feature type="compositionally biased region" description="Polar residues" evidence="2">
    <location>
        <begin position="362"/>
        <end position="384"/>
    </location>
</feature>
<protein>
    <submittedName>
        <fullName evidence="4">Ubiquitin carboxyl-terminal hydrolase 1</fullName>
    </submittedName>
</protein>
<sequence>MTVLSEDSDEASRLNHPRKKARLSRHHVGSNALDYKVHTSTPVYLNSYMETDFYPGGGVNGHSLGPPNSPPSVGGGDDLYSSSGGPVSSHHHHHDLGPSSSTGSPIATLCNLGNTCFLNSVLYTLRFAPSFLHNLHHLVDDIGVVSSHSKMMKGKSSSLSRLGSTVSNKMWSREPTIIPEAKMQCTSQLHEVYEDLRRNEMPSNSSSLPDPVHPTKFMQSLRAVNSMFEGNQQHDAHELYIFLLDNLRETSKDVFKFAAQFNLTASPSPLQQHQTQPAPSTTSPLPPSSPHYLSLSSPSSPSPSPSSSSTTSLLLAGGGSGPISGPGGSSTSSSSSSSSSTSSSSTKKIQDKLKKSIKRFRANNSSSSTGDSKKNAMTASTNSLNERHFDKNGAEGGAETNNGPWCLDMNNITEDFQGVSIIRTICTECETVRERKEVFCDICVPIISVDNISNERDEVNALYRNAIVTEEMLIDTNKYWCEACLRYNEAKRCYRFETLPRLLTLHLKRFSSGFNSGVSKVSNFMPTPFRLSCFCELCLTSSASSSSSTNTTSNNNPSNDDSSSSGGTPHSYDLYAVIMHLGSTIASGHYVSYVRARDATSDYVQCPKDKRVVGASGLLRGVGGMLGQGGMLGGGGLGAGGGGFLPSVEMEKSKSGILKFLRPNKSNDPPPEPFSKLAAAQNAALAATRVCRSSLDCCGIRIRDGKPALTSGRHQLDHHSGAGGGGGGPADLPSTWLECDDENVRTLSQAQFEEMLVKRSPAQGTPYLLFYTRV</sequence>
<dbReference type="PANTHER" id="PTHR24006">
    <property type="entry name" value="UBIQUITIN CARBOXYL-TERMINAL HYDROLASE"/>
    <property type="match status" value="1"/>
</dbReference>
<dbReference type="GO" id="GO:0016579">
    <property type="term" value="P:protein deubiquitination"/>
    <property type="evidence" value="ECO:0007669"/>
    <property type="project" value="InterPro"/>
</dbReference>
<dbReference type="PANTHER" id="PTHR24006:SF905">
    <property type="entry name" value="UBIQUITIN CARBOXYL-TERMINAL HYDROLASE 1"/>
    <property type="match status" value="1"/>
</dbReference>
<feature type="region of interest" description="Disordered" evidence="2">
    <location>
        <begin position="266"/>
        <end position="395"/>
    </location>
</feature>
<feature type="region of interest" description="Disordered" evidence="2">
    <location>
        <begin position="59"/>
        <end position="102"/>
    </location>
</feature>
<feature type="domain" description="USP" evidence="3">
    <location>
        <begin position="107"/>
        <end position="774"/>
    </location>
</feature>
<proteinExistence type="inferred from homology"/>
<feature type="compositionally biased region" description="Low complexity" evidence="2">
    <location>
        <begin position="290"/>
        <end position="315"/>
    </location>
</feature>
<dbReference type="InterPro" id="IPR038765">
    <property type="entry name" value="Papain-like_cys_pep_sf"/>
</dbReference>
<dbReference type="GO" id="GO:0004843">
    <property type="term" value="F:cysteine-type deubiquitinase activity"/>
    <property type="evidence" value="ECO:0007669"/>
    <property type="project" value="InterPro"/>
</dbReference>
<dbReference type="InterPro" id="IPR028889">
    <property type="entry name" value="USP"/>
</dbReference>
<dbReference type="InterPro" id="IPR018200">
    <property type="entry name" value="USP_CS"/>
</dbReference>
<evidence type="ECO:0000256" key="2">
    <source>
        <dbReference type="SAM" id="MobiDB-lite"/>
    </source>
</evidence>
<dbReference type="PROSITE" id="PS50235">
    <property type="entry name" value="USP_3"/>
    <property type="match status" value="1"/>
</dbReference>
<feature type="compositionally biased region" description="Low complexity" evidence="2">
    <location>
        <begin position="329"/>
        <end position="347"/>
    </location>
</feature>
<dbReference type="Gene3D" id="3.90.70.10">
    <property type="entry name" value="Cysteine proteinases"/>
    <property type="match status" value="1"/>
</dbReference>
<feature type="compositionally biased region" description="Polar residues" evidence="2">
    <location>
        <begin position="266"/>
        <end position="278"/>
    </location>
</feature>
<comment type="similarity">
    <text evidence="1">Belongs to the peptidase C19 family.</text>
</comment>
<dbReference type="InterPro" id="IPR001394">
    <property type="entry name" value="Peptidase_C19_UCH"/>
</dbReference>
<dbReference type="PROSITE" id="PS00973">
    <property type="entry name" value="USP_2"/>
    <property type="match status" value="1"/>
</dbReference>
<feature type="region of interest" description="Disordered" evidence="2">
    <location>
        <begin position="1"/>
        <end position="27"/>
    </location>
</feature>
<dbReference type="AlphaFoldDB" id="A0A8D8SF64"/>
<feature type="compositionally biased region" description="Basic residues" evidence="2">
    <location>
        <begin position="15"/>
        <end position="27"/>
    </location>
</feature>
<dbReference type="EMBL" id="HBUF01219437">
    <property type="protein sequence ID" value="CAG6668725.1"/>
    <property type="molecule type" value="Transcribed_RNA"/>
</dbReference>
<evidence type="ECO:0000259" key="3">
    <source>
        <dbReference type="PROSITE" id="PS50235"/>
    </source>
</evidence>
<reference evidence="4" key="1">
    <citation type="submission" date="2021-05" db="EMBL/GenBank/DDBJ databases">
        <authorList>
            <person name="Alioto T."/>
            <person name="Alioto T."/>
            <person name="Gomez Garrido J."/>
        </authorList>
    </citation>
    <scope>NUCLEOTIDE SEQUENCE</scope>
</reference>
<evidence type="ECO:0000256" key="1">
    <source>
        <dbReference type="ARBA" id="ARBA00009085"/>
    </source>
</evidence>
<dbReference type="GO" id="GO:0005829">
    <property type="term" value="C:cytosol"/>
    <property type="evidence" value="ECO:0007669"/>
    <property type="project" value="TreeGrafter"/>
</dbReference>
<feature type="compositionally biased region" description="Low complexity" evidence="2">
    <location>
        <begin position="78"/>
        <end position="88"/>
    </location>
</feature>
<dbReference type="SUPFAM" id="SSF54001">
    <property type="entry name" value="Cysteine proteinases"/>
    <property type="match status" value="1"/>
</dbReference>
<dbReference type="GO" id="GO:0005634">
    <property type="term" value="C:nucleus"/>
    <property type="evidence" value="ECO:0007669"/>
    <property type="project" value="TreeGrafter"/>
</dbReference>
<organism evidence="4">
    <name type="scientific">Cacopsylla melanoneura</name>
    <dbReference type="NCBI Taxonomy" id="428564"/>
    <lineage>
        <taxon>Eukaryota</taxon>
        <taxon>Metazoa</taxon>
        <taxon>Ecdysozoa</taxon>
        <taxon>Arthropoda</taxon>
        <taxon>Hexapoda</taxon>
        <taxon>Insecta</taxon>
        <taxon>Pterygota</taxon>
        <taxon>Neoptera</taxon>
        <taxon>Paraneoptera</taxon>
        <taxon>Hemiptera</taxon>
        <taxon>Sternorrhyncha</taxon>
        <taxon>Psylloidea</taxon>
        <taxon>Psyllidae</taxon>
        <taxon>Psyllinae</taxon>
        <taxon>Cacopsylla</taxon>
    </lineage>
</organism>
<feature type="region of interest" description="Disordered" evidence="2">
    <location>
        <begin position="709"/>
        <end position="733"/>
    </location>
</feature>
<feature type="region of interest" description="Disordered" evidence="2">
    <location>
        <begin position="545"/>
        <end position="566"/>
    </location>
</feature>
<accession>A0A8D8SF64</accession>
<keyword evidence="4" id="KW-0378">Hydrolase</keyword>
<dbReference type="InterPro" id="IPR050164">
    <property type="entry name" value="Peptidase_C19"/>
</dbReference>
<evidence type="ECO:0000313" key="4">
    <source>
        <dbReference type="EMBL" id="CAG6668725.1"/>
    </source>
</evidence>